<evidence type="ECO:0000313" key="3">
    <source>
        <dbReference type="Proteomes" id="UP001283361"/>
    </source>
</evidence>
<dbReference type="Proteomes" id="UP001283361">
    <property type="component" value="Unassembled WGS sequence"/>
</dbReference>
<organism evidence="2 3">
    <name type="scientific">Elysia crispata</name>
    <name type="common">lettuce slug</name>
    <dbReference type="NCBI Taxonomy" id="231223"/>
    <lineage>
        <taxon>Eukaryota</taxon>
        <taxon>Metazoa</taxon>
        <taxon>Spiralia</taxon>
        <taxon>Lophotrochozoa</taxon>
        <taxon>Mollusca</taxon>
        <taxon>Gastropoda</taxon>
        <taxon>Heterobranchia</taxon>
        <taxon>Euthyneura</taxon>
        <taxon>Panpulmonata</taxon>
        <taxon>Sacoglossa</taxon>
        <taxon>Placobranchoidea</taxon>
        <taxon>Plakobranchidae</taxon>
        <taxon>Elysia</taxon>
    </lineage>
</organism>
<proteinExistence type="predicted"/>
<feature type="region of interest" description="Disordered" evidence="1">
    <location>
        <begin position="1"/>
        <end position="21"/>
    </location>
</feature>
<comment type="caution">
    <text evidence="2">The sequence shown here is derived from an EMBL/GenBank/DDBJ whole genome shotgun (WGS) entry which is preliminary data.</text>
</comment>
<dbReference type="EMBL" id="JAWDGP010000230">
    <property type="protein sequence ID" value="KAK3802488.1"/>
    <property type="molecule type" value="Genomic_DNA"/>
</dbReference>
<reference evidence="2" key="1">
    <citation type="journal article" date="2023" name="G3 (Bethesda)">
        <title>A reference genome for the long-term kleptoplast-retaining sea slug Elysia crispata morphotype clarki.</title>
        <authorList>
            <person name="Eastman K.E."/>
            <person name="Pendleton A.L."/>
            <person name="Shaikh M.A."/>
            <person name="Suttiyut T."/>
            <person name="Ogas R."/>
            <person name="Tomko P."/>
            <person name="Gavelis G."/>
            <person name="Widhalm J.R."/>
            <person name="Wisecaver J.H."/>
        </authorList>
    </citation>
    <scope>NUCLEOTIDE SEQUENCE</scope>
    <source>
        <strain evidence="2">ECLA1</strain>
    </source>
</reference>
<keyword evidence="3" id="KW-1185">Reference proteome</keyword>
<protein>
    <submittedName>
        <fullName evidence="2">Uncharacterized protein</fullName>
    </submittedName>
</protein>
<gene>
    <name evidence="2" type="ORF">RRG08_043319</name>
</gene>
<evidence type="ECO:0000256" key="1">
    <source>
        <dbReference type="SAM" id="MobiDB-lite"/>
    </source>
</evidence>
<name>A0AAE1BAG3_9GAST</name>
<dbReference type="AlphaFoldDB" id="A0AAE1BAG3"/>
<evidence type="ECO:0000313" key="2">
    <source>
        <dbReference type="EMBL" id="KAK3802488.1"/>
    </source>
</evidence>
<feature type="compositionally biased region" description="Low complexity" evidence="1">
    <location>
        <begin position="217"/>
        <end position="228"/>
    </location>
</feature>
<feature type="region of interest" description="Disordered" evidence="1">
    <location>
        <begin position="206"/>
        <end position="242"/>
    </location>
</feature>
<accession>A0AAE1BAG3</accession>
<sequence>MFIRQGGKSAQQQHKIALPASPKKNASVATILAPSNAILSSGSLSSNKITCLSSPKLQDTKSNVLSQGVKRQHNGQLVVAFESSSLESPTLPAPLQSVTTQPEATEATDPDNLFSGAAGNFAGSLTDADMDTSLNFLNDFGMDFLVSNEPQLKFDLAADSDNSGDSSVPNPSFLKVEDIGCASPPASELNPIKLFDEIYEHYLNIKDPSKTDSPNPSVHSDSGVGSDVEPLSPLSNGESLNDDYLWQDLFPDLQ</sequence>